<dbReference type="Proteomes" id="UP001260980">
    <property type="component" value="Unassembled WGS sequence"/>
</dbReference>
<sequence length="116" mass="12902">MKNSFITIKIKKRNFVLINLSVLLVITLGIFLSTRDENKTYPMIRNSVEMPNLVGQTKENAIKVAESKGIKLNINKATSDQFEIGIILSQNPAIGDLVEFNSTVNVYVNEESNSNG</sequence>
<dbReference type="PROSITE" id="PS51178">
    <property type="entry name" value="PASTA"/>
    <property type="match status" value="1"/>
</dbReference>
<feature type="domain" description="PASTA" evidence="2">
    <location>
        <begin position="44"/>
        <end position="110"/>
    </location>
</feature>
<dbReference type="EMBL" id="JAWCUD010000011">
    <property type="protein sequence ID" value="MDU0204899.1"/>
    <property type="molecule type" value="Genomic_DNA"/>
</dbReference>
<dbReference type="InterPro" id="IPR005543">
    <property type="entry name" value="PASTA_dom"/>
</dbReference>
<evidence type="ECO:0000313" key="4">
    <source>
        <dbReference type="Proteomes" id="UP001260980"/>
    </source>
</evidence>
<reference evidence="3 4" key="1">
    <citation type="submission" date="2023-10" db="EMBL/GenBank/DDBJ databases">
        <title>Paenibacillus strain PFR10 Genome sequencing and assembly.</title>
        <authorList>
            <person name="Kim I."/>
        </authorList>
    </citation>
    <scope>NUCLEOTIDE SEQUENCE [LARGE SCALE GENOMIC DNA]</scope>
    <source>
        <strain evidence="3 4">PFR10</strain>
    </source>
</reference>
<accession>A0ABU3RL18</accession>
<keyword evidence="1" id="KW-1133">Transmembrane helix</keyword>
<feature type="transmembrane region" description="Helical" evidence="1">
    <location>
        <begin position="15"/>
        <end position="33"/>
    </location>
</feature>
<evidence type="ECO:0000313" key="3">
    <source>
        <dbReference type="EMBL" id="MDU0204899.1"/>
    </source>
</evidence>
<comment type="caution">
    <text evidence="3">The sequence shown here is derived from an EMBL/GenBank/DDBJ whole genome shotgun (WGS) entry which is preliminary data.</text>
</comment>
<keyword evidence="4" id="KW-1185">Reference proteome</keyword>
<protein>
    <submittedName>
        <fullName evidence="3">PASTA domain-containing protein</fullName>
    </submittedName>
</protein>
<dbReference type="CDD" id="cd06577">
    <property type="entry name" value="PASTA_pknB"/>
    <property type="match status" value="1"/>
</dbReference>
<keyword evidence="1" id="KW-0472">Membrane</keyword>
<gene>
    <name evidence="3" type="ORF">RQP52_27840</name>
</gene>
<evidence type="ECO:0000256" key="1">
    <source>
        <dbReference type="SAM" id="Phobius"/>
    </source>
</evidence>
<dbReference type="SUPFAM" id="SSF54184">
    <property type="entry name" value="Penicillin-binding protein 2x (pbp-2x), c-terminal domain"/>
    <property type="match status" value="1"/>
</dbReference>
<dbReference type="SMART" id="SM00740">
    <property type="entry name" value="PASTA"/>
    <property type="match status" value="1"/>
</dbReference>
<dbReference type="Gene3D" id="3.30.10.20">
    <property type="match status" value="1"/>
</dbReference>
<name>A0ABU3RL18_9BACL</name>
<evidence type="ECO:0000259" key="2">
    <source>
        <dbReference type="PROSITE" id="PS51178"/>
    </source>
</evidence>
<keyword evidence="1" id="KW-0812">Transmembrane</keyword>
<organism evidence="3 4">
    <name type="scientific">Paenibacillus violae</name>
    <dbReference type="NCBI Taxonomy" id="3077234"/>
    <lineage>
        <taxon>Bacteria</taxon>
        <taxon>Bacillati</taxon>
        <taxon>Bacillota</taxon>
        <taxon>Bacilli</taxon>
        <taxon>Bacillales</taxon>
        <taxon>Paenibacillaceae</taxon>
        <taxon>Paenibacillus</taxon>
    </lineage>
</organism>
<dbReference type="Pfam" id="PF03793">
    <property type="entry name" value="PASTA"/>
    <property type="match status" value="1"/>
</dbReference>
<proteinExistence type="predicted"/>
<dbReference type="RefSeq" id="WP_315954869.1">
    <property type="nucleotide sequence ID" value="NZ_JAWCUD010000011.1"/>
</dbReference>